<dbReference type="PROSITE" id="PS50110">
    <property type="entry name" value="RESPONSE_REGULATORY"/>
    <property type="match status" value="1"/>
</dbReference>
<dbReference type="Gramene" id="TraesNOR7D03G04520540.1">
    <property type="protein sequence ID" value="TraesNOR7D03G04520540.1"/>
    <property type="gene ID" value="TraesNOR7D03G04520540"/>
</dbReference>
<dbReference type="Gramene" id="TraesKAR7D01G0431090.1">
    <property type="protein sequence ID" value="cds.TraesKAR7D01G0431090.1"/>
    <property type="gene ID" value="TraesKAR7D01G0431090"/>
</dbReference>
<dbReference type="Gramene" id="TraesSYM7D03G04525500.1">
    <property type="protein sequence ID" value="TraesSYM7D03G04525500.1"/>
    <property type="gene ID" value="TraesSYM7D03G04525500"/>
</dbReference>
<dbReference type="Proteomes" id="UP000019116">
    <property type="component" value="Chromosome 7D"/>
</dbReference>
<dbReference type="Gramene" id="TraesMAC7D03G04463170.1">
    <property type="protein sequence ID" value="TraesMAC7D03G04463170.1"/>
    <property type="gene ID" value="TraesMAC7D03G04463170"/>
</dbReference>
<dbReference type="Gramene" id="TraesARI7D03G04548130.1">
    <property type="protein sequence ID" value="TraesARI7D03G04548130.1"/>
    <property type="gene ID" value="TraesARI7D03G04548130"/>
</dbReference>
<dbReference type="Gramene" id="TraesJUL7D03G04515760.1">
    <property type="protein sequence ID" value="TraesJUL7D03G04515760.1"/>
    <property type="gene ID" value="TraesJUL7D03G04515760"/>
</dbReference>
<dbReference type="GO" id="GO:0009736">
    <property type="term" value="P:cytokinin-activated signaling pathway"/>
    <property type="evidence" value="ECO:0007669"/>
    <property type="project" value="InterPro"/>
</dbReference>
<feature type="domain" description="Response regulatory" evidence="3">
    <location>
        <begin position="17"/>
        <end position="97"/>
    </location>
</feature>
<dbReference type="Gramene" id="TraesSTA7D03G04465130.1">
    <property type="protein sequence ID" value="TraesSTA7D03G04465130.1"/>
    <property type="gene ID" value="TraesSTA7D03G04465130"/>
</dbReference>
<protein>
    <recommendedName>
        <fullName evidence="3">Response regulatory domain-containing protein</fullName>
    </recommendedName>
</protein>
<dbReference type="Gramene" id="TraesPARA_EIv1.0_2625470.1">
    <property type="protein sequence ID" value="TraesPARA_EIv1.0_2625470.1.CDS"/>
    <property type="gene ID" value="TraesPARA_EIv1.0_2625470"/>
</dbReference>
<dbReference type="Pfam" id="PF00072">
    <property type="entry name" value="Response_reg"/>
    <property type="match status" value="1"/>
</dbReference>
<dbReference type="PANTHER" id="PTHR43874">
    <property type="entry name" value="TWO-COMPONENT RESPONSE REGULATOR"/>
    <property type="match status" value="1"/>
</dbReference>
<dbReference type="Gramene" id="TraesLAC7D03G04418610.1">
    <property type="protein sequence ID" value="TraesLAC7D03G04418610.1"/>
    <property type="gene ID" value="TraesLAC7D03G04418610"/>
</dbReference>
<dbReference type="Gramene" id="TraesRN7D0101177200.1">
    <property type="protein sequence ID" value="TraesRN7D0101177200.1"/>
    <property type="gene ID" value="TraesRN7D0101177200"/>
</dbReference>
<dbReference type="SMR" id="A0A3B6TR20"/>
<dbReference type="Gramene" id="TraesCAD_scaffold_017879_01G000100.1">
    <property type="protein sequence ID" value="TraesCAD_scaffold_017879_01G000100.1"/>
    <property type="gene ID" value="TraesCAD_scaffold_017879_01G000100"/>
</dbReference>
<dbReference type="GO" id="GO:0000160">
    <property type="term" value="P:phosphorelay signal transduction system"/>
    <property type="evidence" value="ECO:0007669"/>
    <property type="project" value="UniProtKB-KW"/>
</dbReference>
<dbReference type="Gramene" id="TraesROB_scaffold_016043_01G000100.1">
    <property type="protein sequence ID" value="TraesROB_scaffold_016043_01G000100.1"/>
    <property type="gene ID" value="TraesROB_scaffold_016043_01G000100"/>
</dbReference>
<dbReference type="Gramene" id="TraesWEE_scaffold_013382_01G000100.1">
    <property type="protein sequence ID" value="TraesWEE_scaffold_013382_01G000100.1"/>
    <property type="gene ID" value="TraesWEE_scaffold_013382_01G000100"/>
</dbReference>
<evidence type="ECO:0000313" key="5">
    <source>
        <dbReference type="Proteomes" id="UP000019116"/>
    </source>
</evidence>
<dbReference type="Gramene" id="TraesCS7D03G1146100.1">
    <property type="protein sequence ID" value="TraesCS7D03G1146100.1.CDS"/>
    <property type="gene ID" value="TraesCS7D03G1146100"/>
</dbReference>
<accession>A0A3B6TR20</accession>
<evidence type="ECO:0000313" key="4">
    <source>
        <dbReference type="EnsemblPlants" id="TraesCS7D02G484300.1"/>
    </source>
</evidence>
<dbReference type="EnsemblPlants" id="TraesCS7D02G484300.1">
    <property type="protein sequence ID" value="TraesCS7D02G484300.1"/>
    <property type="gene ID" value="TraesCS7D02G484300"/>
</dbReference>
<dbReference type="Gene3D" id="3.40.50.2300">
    <property type="match status" value="1"/>
</dbReference>
<evidence type="ECO:0000259" key="3">
    <source>
        <dbReference type="PROSITE" id="PS50110"/>
    </source>
</evidence>
<keyword evidence="1" id="KW-0902">Two-component regulatory system</keyword>
<dbReference type="InterPro" id="IPR045279">
    <property type="entry name" value="ARR-like"/>
</dbReference>
<dbReference type="InterPro" id="IPR011006">
    <property type="entry name" value="CheY-like_superfamily"/>
</dbReference>
<dbReference type="STRING" id="4565.A0A3B6TR20"/>
<dbReference type="InterPro" id="IPR001789">
    <property type="entry name" value="Sig_transdc_resp-reg_receiver"/>
</dbReference>
<comment type="caution">
    <text evidence="2">Lacks conserved residue(s) required for the propagation of feature annotation.</text>
</comment>
<evidence type="ECO:0000256" key="1">
    <source>
        <dbReference type="ARBA" id="ARBA00023012"/>
    </source>
</evidence>
<dbReference type="SUPFAM" id="SSF52172">
    <property type="entry name" value="CheY-like"/>
    <property type="match status" value="1"/>
</dbReference>
<keyword evidence="5" id="KW-1185">Reference proteome</keyword>
<dbReference type="Gramene" id="TraesJAG7D03G04454240.1">
    <property type="protein sequence ID" value="TraesJAG7D03G04454240.1"/>
    <property type="gene ID" value="TraesJAG7D03G04454240"/>
</dbReference>
<evidence type="ECO:0000256" key="2">
    <source>
        <dbReference type="PROSITE-ProRule" id="PRU00169"/>
    </source>
</evidence>
<sequence>MQGIEAVVEGNFTKGLRVLIVEDDPVSLKILESLMCNCKYHPTMVMDALMELKMPKKGKNELDRVISNMHMPDMEGFMLLQLIRVEPDLRSISRLSA</sequence>
<dbReference type="OrthoDB" id="10262808at2759"/>
<name>A0A3B6TR20_WHEAT</name>
<organism evidence="4">
    <name type="scientific">Triticum aestivum</name>
    <name type="common">Wheat</name>
    <dbReference type="NCBI Taxonomy" id="4565"/>
    <lineage>
        <taxon>Eukaryota</taxon>
        <taxon>Viridiplantae</taxon>
        <taxon>Streptophyta</taxon>
        <taxon>Embryophyta</taxon>
        <taxon>Tracheophyta</taxon>
        <taxon>Spermatophyta</taxon>
        <taxon>Magnoliopsida</taxon>
        <taxon>Liliopsida</taxon>
        <taxon>Poales</taxon>
        <taxon>Poaceae</taxon>
        <taxon>BOP clade</taxon>
        <taxon>Pooideae</taxon>
        <taxon>Triticodae</taxon>
        <taxon>Triticeae</taxon>
        <taxon>Triticinae</taxon>
        <taxon>Triticum</taxon>
    </lineage>
</organism>
<dbReference type="PANTHER" id="PTHR43874:SF183">
    <property type="entry name" value="TWO-COMPONENT RESPONSE REGULATOR"/>
    <property type="match status" value="1"/>
</dbReference>
<dbReference type="Gramene" id="TraesCLE_scaffold_015134_01G000100.1">
    <property type="protein sequence ID" value="TraesCLE_scaffold_015134_01G000100.1"/>
    <property type="gene ID" value="TraesCLE_scaffold_015134_01G000100"/>
</dbReference>
<dbReference type="Gramene" id="TraesLDM7D03G04478360.1">
    <property type="protein sequence ID" value="TraesLDM7D03G04478360.1"/>
    <property type="gene ID" value="TraesLDM7D03G04478360"/>
</dbReference>
<reference evidence="4" key="2">
    <citation type="submission" date="2018-10" db="UniProtKB">
        <authorList>
            <consortium name="EnsemblPlants"/>
        </authorList>
    </citation>
    <scope>IDENTIFICATION</scope>
</reference>
<dbReference type="AlphaFoldDB" id="A0A3B6TR20"/>
<reference evidence="4" key="1">
    <citation type="submission" date="2018-08" db="EMBL/GenBank/DDBJ databases">
        <authorList>
            <person name="Rossello M."/>
        </authorList>
    </citation>
    <scope>NUCLEOTIDE SEQUENCE [LARGE SCALE GENOMIC DNA]</scope>
    <source>
        <strain evidence="4">cv. Chinese Spring</strain>
    </source>
</reference>
<proteinExistence type="predicted"/>
<dbReference type="Gramene" id="TraesCS7D02G484300.1">
    <property type="protein sequence ID" value="TraesCS7D02G484300.1"/>
    <property type="gene ID" value="TraesCS7D02G484300"/>
</dbReference>